<evidence type="ECO:0000313" key="7">
    <source>
        <dbReference type="Proteomes" id="UP000277671"/>
    </source>
</evidence>
<keyword evidence="2 4" id="KW-0238">DNA-binding</keyword>
<dbReference type="Proteomes" id="UP000277671">
    <property type="component" value="Unassembled WGS sequence"/>
</dbReference>
<dbReference type="RefSeq" id="WP_121156107.1">
    <property type="nucleotide sequence ID" value="NZ_RBKT01000001.1"/>
</dbReference>
<evidence type="ECO:0000313" key="6">
    <source>
        <dbReference type="EMBL" id="RKR87383.1"/>
    </source>
</evidence>
<dbReference type="InterPro" id="IPR009057">
    <property type="entry name" value="Homeodomain-like_sf"/>
</dbReference>
<dbReference type="Pfam" id="PF00440">
    <property type="entry name" value="TetR_N"/>
    <property type="match status" value="1"/>
</dbReference>
<dbReference type="InterPro" id="IPR036271">
    <property type="entry name" value="Tet_transcr_reg_TetR-rel_C_sf"/>
</dbReference>
<feature type="DNA-binding region" description="H-T-H motif" evidence="4">
    <location>
        <begin position="35"/>
        <end position="54"/>
    </location>
</feature>
<keyword evidence="7" id="KW-1185">Reference proteome</keyword>
<dbReference type="PROSITE" id="PS50977">
    <property type="entry name" value="HTH_TETR_2"/>
    <property type="match status" value="1"/>
</dbReference>
<feature type="domain" description="HTH tetR-type" evidence="5">
    <location>
        <begin position="13"/>
        <end position="72"/>
    </location>
</feature>
<evidence type="ECO:0000259" key="5">
    <source>
        <dbReference type="PROSITE" id="PS50977"/>
    </source>
</evidence>
<evidence type="ECO:0000256" key="3">
    <source>
        <dbReference type="ARBA" id="ARBA00023163"/>
    </source>
</evidence>
<gene>
    <name evidence="6" type="ORF">BDK92_1658</name>
</gene>
<dbReference type="AlphaFoldDB" id="A0A495JEW0"/>
<evidence type="ECO:0000256" key="4">
    <source>
        <dbReference type="PROSITE-ProRule" id="PRU00335"/>
    </source>
</evidence>
<protein>
    <submittedName>
        <fullName evidence="6">TetR family transcriptional regulator</fullName>
    </submittedName>
</protein>
<evidence type="ECO:0000256" key="2">
    <source>
        <dbReference type="ARBA" id="ARBA00023125"/>
    </source>
</evidence>
<dbReference type="PANTHER" id="PTHR30055">
    <property type="entry name" value="HTH-TYPE TRANSCRIPTIONAL REGULATOR RUTR"/>
    <property type="match status" value="1"/>
</dbReference>
<dbReference type="Gene3D" id="1.10.357.10">
    <property type="entry name" value="Tetracycline Repressor, domain 2"/>
    <property type="match status" value="1"/>
</dbReference>
<keyword evidence="1" id="KW-0805">Transcription regulation</keyword>
<accession>A0A495JEW0</accession>
<reference evidence="6 7" key="1">
    <citation type="submission" date="2018-10" db="EMBL/GenBank/DDBJ databases">
        <title>Sequencing the genomes of 1000 actinobacteria strains.</title>
        <authorList>
            <person name="Klenk H.-P."/>
        </authorList>
    </citation>
    <scope>NUCLEOTIDE SEQUENCE [LARGE SCALE GENOMIC DNA]</scope>
    <source>
        <strain evidence="6 7">DSM 45175</strain>
    </source>
</reference>
<dbReference type="GO" id="GO:0003700">
    <property type="term" value="F:DNA-binding transcription factor activity"/>
    <property type="evidence" value="ECO:0007669"/>
    <property type="project" value="TreeGrafter"/>
</dbReference>
<evidence type="ECO:0000256" key="1">
    <source>
        <dbReference type="ARBA" id="ARBA00023015"/>
    </source>
</evidence>
<name>A0A495JEW0_9ACTN</name>
<keyword evidence="3" id="KW-0804">Transcription</keyword>
<dbReference type="EMBL" id="RBKT01000001">
    <property type="protein sequence ID" value="RKR87383.1"/>
    <property type="molecule type" value="Genomic_DNA"/>
</dbReference>
<dbReference type="GO" id="GO:0000976">
    <property type="term" value="F:transcription cis-regulatory region binding"/>
    <property type="evidence" value="ECO:0007669"/>
    <property type="project" value="TreeGrafter"/>
</dbReference>
<dbReference type="PANTHER" id="PTHR30055:SF234">
    <property type="entry name" value="HTH-TYPE TRANSCRIPTIONAL REGULATOR BETI"/>
    <property type="match status" value="1"/>
</dbReference>
<sequence>MQPDATSPVDDPAPARDRLLLAAAQLLEGGDRSFSTRAICDLAGVTAPTLYHHFGSKQGLIDAVIHHGFTQYVSSAGSPELSDDPARDLRDGWDRHVAFGLEHPNFYALLYGNVEPGRPCAITGPATDMLVRLLDEAARRGLLRVPPVEAAAQILAANVGVTLSLITQPGQRRDTRLSVRVRDAILDSVLTPTRTPEPGTDERPRATPAIALLAALDQDPAGLTPGELALMRELLNRIGD</sequence>
<comment type="caution">
    <text evidence="6">The sequence shown here is derived from an EMBL/GenBank/DDBJ whole genome shotgun (WGS) entry which is preliminary data.</text>
</comment>
<dbReference type="SUPFAM" id="SSF48498">
    <property type="entry name" value="Tetracyclin repressor-like, C-terminal domain"/>
    <property type="match status" value="1"/>
</dbReference>
<dbReference type="OrthoDB" id="3784817at2"/>
<organism evidence="6 7">
    <name type="scientific">Micromonospora pisi</name>
    <dbReference type="NCBI Taxonomy" id="589240"/>
    <lineage>
        <taxon>Bacteria</taxon>
        <taxon>Bacillati</taxon>
        <taxon>Actinomycetota</taxon>
        <taxon>Actinomycetes</taxon>
        <taxon>Micromonosporales</taxon>
        <taxon>Micromonosporaceae</taxon>
        <taxon>Micromonospora</taxon>
    </lineage>
</organism>
<dbReference type="InterPro" id="IPR050109">
    <property type="entry name" value="HTH-type_TetR-like_transc_reg"/>
</dbReference>
<dbReference type="InterPro" id="IPR001647">
    <property type="entry name" value="HTH_TetR"/>
</dbReference>
<proteinExistence type="predicted"/>
<dbReference type="SUPFAM" id="SSF46689">
    <property type="entry name" value="Homeodomain-like"/>
    <property type="match status" value="1"/>
</dbReference>